<dbReference type="PROSITE" id="PS00061">
    <property type="entry name" value="ADH_SHORT"/>
    <property type="match status" value="1"/>
</dbReference>
<dbReference type="GO" id="GO:0016491">
    <property type="term" value="F:oxidoreductase activity"/>
    <property type="evidence" value="ECO:0007669"/>
    <property type="project" value="UniProtKB-KW"/>
</dbReference>
<evidence type="ECO:0000256" key="1">
    <source>
        <dbReference type="ARBA" id="ARBA00006484"/>
    </source>
</evidence>
<comment type="similarity">
    <text evidence="1 4">Belongs to the short-chain dehydrogenases/reductases (SDR) family.</text>
</comment>
<gene>
    <name evidence="5" type="ORF">METBISCDRAFT_20359</name>
</gene>
<dbReference type="Pfam" id="PF00106">
    <property type="entry name" value="adh_short"/>
    <property type="match status" value="1"/>
</dbReference>
<keyword evidence="3" id="KW-0560">Oxidoreductase</keyword>
<dbReference type="OrthoDB" id="191139at2759"/>
<dbReference type="Gene3D" id="3.40.50.720">
    <property type="entry name" value="NAD(P)-binding Rossmann-like Domain"/>
    <property type="match status" value="1"/>
</dbReference>
<keyword evidence="2" id="KW-0521">NADP</keyword>
<organism evidence="5 6">
    <name type="scientific">Metschnikowia bicuspidata</name>
    <dbReference type="NCBI Taxonomy" id="27322"/>
    <lineage>
        <taxon>Eukaryota</taxon>
        <taxon>Fungi</taxon>
        <taxon>Dikarya</taxon>
        <taxon>Ascomycota</taxon>
        <taxon>Saccharomycotina</taxon>
        <taxon>Pichiomycetes</taxon>
        <taxon>Metschnikowiaceae</taxon>
        <taxon>Metschnikowia</taxon>
    </lineage>
</organism>
<dbReference type="PANTHER" id="PTHR24320:SF282">
    <property type="entry name" value="WW DOMAIN-CONTAINING OXIDOREDUCTASE"/>
    <property type="match status" value="1"/>
</dbReference>
<reference evidence="6" key="1">
    <citation type="journal article" date="2018" name="Nat. Microbiol.">
        <title>Leveraging single-cell genomics to expand the fungal tree of life.</title>
        <authorList>
            <person name="Ahrendt S.R."/>
            <person name="Quandt C.A."/>
            <person name="Ciobanu D."/>
            <person name="Clum A."/>
            <person name="Salamov A."/>
            <person name="Andreopoulos B."/>
            <person name="Cheng J.F."/>
            <person name="Woyke T."/>
            <person name="Pelin A."/>
            <person name="Henrissat B."/>
            <person name="Reynolds N.K."/>
            <person name="Benny G.L."/>
            <person name="Smith M.E."/>
            <person name="James T.Y."/>
            <person name="Grigoriev I.V."/>
        </authorList>
    </citation>
    <scope>NUCLEOTIDE SEQUENCE [LARGE SCALE GENOMIC DNA]</scope>
    <source>
        <strain evidence="6">Baker2002</strain>
    </source>
</reference>
<dbReference type="Proteomes" id="UP000268321">
    <property type="component" value="Unassembled WGS sequence"/>
</dbReference>
<evidence type="ECO:0000256" key="3">
    <source>
        <dbReference type="ARBA" id="ARBA00023002"/>
    </source>
</evidence>
<evidence type="ECO:0000313" key="5">
    <source>
        <dbReference type="EMBL" id="RKP28645.1"/>
    </source>
</evidence>
<dbReference type="PRINTS" id="PR00080">
    <property type="entry name" value="SDRFAMILY"/>
</dbReference>
<dbReference type="InterPro" id="IPR020904">
    <property type="entry name" value="Sc_DH/Rdtase_CS"/>
</dbReference>
<feature type="non-terminal residue" evidence="5">
    <location>
        <position position="1"/>
    </location>
</feature>
<proteinExistence type="inferred from homology"/>
<name>A0A4P9Z7L5_9ASCO</name>
<dbReference type="PANTHER" id="PTHR24320">
    <property type="entry name" value="RETINOL DEHYDROGENASE"/>
    <property type="match status" value="1"/>
</dbReference>
<evidence type="ECO:0000256" key="4">
    <source>
        <dbReference type="RuleBase" id="RU000363"/>
    </source>
</evidence>
<dbReference type="EMBL" id="ML004732">
    <property type="protein sequence ID" value="RKP28645.1"/>
    <property type="molecule type" value="Genomic_DNA"/>
</dbReference>
<sequence>RNEEKVLKAIDEIKEEALARVNAYSEFEKQSRHLGTLQFINIDCSDLKSVERCCSDFLSKESKLHLLVNNAGLMAVPFEMTKDNYEIQYLVNFVAPFLFTLRLLPALKAAKEDTVPRVVNLTSVGHFAVPKYNDPSNSLNMFPLVIYTWVRYGNAKSALIQFTKKLAQEYSGIFAFAVHPGVITDTCLYNWWDSLPYIGRIFVLAKNVAGYFMGVSPEEGCLATLRAAMDQCLGESDNGAYLVTGGQISTPSSIALNQENIETTWHKTIEMLKERDIILSL</sequence>
<evidence type="ECO:0000313" key="6">
    <source>
        <dbReference type="Proteomes" id="UP000268321"/>
    </source>
</evidence>
<accession>A0A4P9Z7L5</accession>
<keyword evidence="6" id="KW-1185">Reference proteome</keyword>
<dbReference type="InterPro" id="IPR036291">
    <property type="entry name" value="NAD(P)-bd_dom_sf"/>
</dbReference>
<dbReference type="SUPFAM" id="SSF51735">
    <property type="entry name" value="NAD(P)-binding Rossmann-fold domains"/>
    <property type="match status" value="1"/>
</dbReference>
<evidence type="ECO:0000256" key="2">
    <source>
        <dbReference type="ARBA" id="ARBA00022857"/>
    </source>
</evidence>
<protein>
    <submittedName>
        <fullName evidence="5">NAD(P)-binding protein</fullName>
    </submittedName>
</protein>
<dbReference type="AlphaFoldDB" id="A0A4P9Z7L5"/>
<dbReference type="InterPro" id="IPR002347">
    <property type="entry name" value="SDR_fam"/>
</dbReference>
<dbReference type="PRINTS" id="PR00081">
    <property type="entry name" value="GDHRDH"/>
</dbReference>